<evidence type="ECO:0000256" key="6">
    <source>
        <dbReference type="ARBA" id="ARBA00022643"/>
    </source>
</evidence>
<feature type="transmembrane region" description="Helical" evidence="16">
    <location>
        <begin position="111"/>
        <end position="133"/>
    </location>
</feature>
<evidence type="ECO:0000256" key="10">
    <source>
        <dbReference type="ARBA" id="ARBA00022989"/>
    </source>
</evidence>
<comment type="subcellular location">
    <subcellularLocation>
        <location evidence="2">Membrane</location>
        <topology evidence="2">Multi-pass membrane protein</topology>
    </subcellularLocation>
</comment>
<keyword evidence="11" id="KW-0560">Oxidoreductase</keyword>
<dbReference type="AlphaFoldDB" id="A0A2M7QCD2"/>
<dbReference type="Pfam" id="PF01180">
    <property type="entry name" value="DHO_dh"/>
    <property type="match status" value="1"/>
</dbReference>
<evidence type="ECO:0000256" key="4">
    <source>
        <dbReference type="ARBA" id="ARBA00006214"/>
    </source>
</evidence>
<dbReference type="Pfam" id="PF07884">
    <property type="entry name" value="VKOR"/>
    <property type="match status" value="1"/>
</dbReference>
<protein>
    <recommendedName>
        <fullName evidence="15">Dihydroorotate dehydrogenase (quinone)</fullName>
        <ecNumber evidence="15">1.3.5.2</ecNumber>
    </recommendedName>
</protein>
<dbReference type="InterPro" id="IPR013785">
    <property type="entry name" value="Aldolase_TIM"/>
</dbReference>
<comment type="cofactor">
    <cofactor evidence="1">
        <name>FMN</name>
        <dbReference type="ChEBI" id="CHEBI:58210"/>
    </cofactor>
</comment>
<evidence type="ECO:0000256" key="7">
    <source>
        <dbReference type="ARBA" id="ARBA00022692"/>
    </source>
</evidence>
<comment type="caution">
    <text evidence="18">The sequence shown here is derived from an EMBL/GenBank/DDBJ whole genome shotgun (WGS) entry which is preliminary data.</text>
</comment>
<proteinExistence type="inferred from homology"/>
<keyword evidence="10 16" id="KW-1133">Transmembrane helix</keyword>
<keyword evidence="6" id="KW-0288">FMN</keyword>
<dbReference type="GO" id="GO:0106430">
    <property type="term" value="F:dihydroorotate dehydrogenase (quinone) activity"/>
    <property type="evidence" value="ECO:0007669"/>
    <property type="project" value="UniProtKB-EC"/>
</dbReference>
<keyword evidence="14" id="KW-0676">Redox-active center</keyword>
<dbReference type="InterPro" id="IPR044698">
    <property type="entry name" value="VKOR/LTO1"/>
</dbReference>
<dbReference type="CDD" id="cd12916">
    <property type="entry name" value="VKOR_1"/>
    <property type="match status" value="1"/>
</dbReference>
<comment type="pathway">
    <text evidence="3">Pyrimidine metabolism; UMP biosynthesis via de novo pathway.</text>
</comment>
<dbReference type="SUPFAM" id="SSF51395">
    <property type="entry name" value="FMN-linked oxidoreductases"/>
    <property type="match status" value="1"/>
</dbReference>
<feature type="transmembrane region" description="Helical" evidence="16">
    <location>
        <begin position="87"/>
        <end position="105"/>
    </location>
</feature>
<dbReference type="GO" id="GO:0005737">
    <property type="term" value="C:cytoplasm"/>
    <property type="evidence" value="ECO:0007669"/>
    <property type="project" value="InterPro"/>
</dbReference>
<evidence type="ECO:0000256" key="14">
    <source>
        <dbReference type="ARBA" id="ARBA00023284"/>
    </source>
</evidence>
<evidence type="ECO:0000256" key="2">
    <source>
        <dbReference type="ARBA" id="ARBA00004141"/>
    </source>
</evidence>
<keyword evidence="9" id="KW-0665">Pyrimidine biosynthesis</keyword>
<dbReference type="InterPro" id="IPR050074">
    <property type="entry name" value="DHO_dehydrogenase"/>
</dbReference>
<sequence>MKKLLFILILVGIVDSAYLTYEHFAGTLPICTINRFMPIFSDCGAVLRSSYSVLFGVPLALLGVIHYSLLAIALFVSEITGKKIWRIWILLEVSAGIVASSYFMYIQIGIIGTLCFYCTASAAISLILFILSLSQFANERKYMTQITAGLIYKTILKPLFFLIDPEVIHEAMLNAGEIIGGMGGLTKLMEYAFKYDDLVLLQRVAGITFQRPVGLAAGFDYEAKLTQALPSLGFGFESIGTITNMAYEGNPKPRLGRLPKSRSLMVNKGFKNEGAKAVSQKLEARAFSMPVGISIGRTNTIKLKTQKESVEDIIKAFTVFKKSRAKHSYYELNISCPNLKGDMSFYPPKNLKELLTAVEKLRIKRPIFIKMPIEKSDKEVKAMLDIIIKFPMIKGVVFGNLQKNRKDPSLYTSEVSRFKTGYFSGKPTEKRSNELIRLAYRKYGKKLIIIGCGGIFSAQDAYKKIKLGASLVQLITGMIYEGPQLVSQINLELVELLKKDGFNHVSEAVGVDS</sequence>
<dbReference type="InterPro" id="IPR005720">
    <property type="entry name" value="Dihydroorotate_DH_cat"/>
</dbReference>
<dbReference type="CDD" id="cd04738">
    <property type="entry name" value="DHOD_2_like"/>
    <property type="match status" value="1"/>
</dbReference>
<dbReference type="GO" id="GO:0006207">
    <property type="term" value="P:'de novo' pyrimidine nucleobase biosynthetic process"/>
    <property type="evidence" value="ECO:0007669"/>
    <property type="project" value="UniProtKB-UniRule"/>
</dbReference>
<dbReference type="Gene3D" id="3.20.20.70">
    <property type="entry name" value="Aldolase class I"/>
    <property type="match status" value="1"/>
</dbReference>
<dbReference type="InterPro" id="IPR012932">
    <property type="entry name" value="VKOR"/>
</dbReference>
<organism evidence="18 19">
    <name type="scientific">Candidatus Roizmanbacteria bacterium CG_4_10_14_0_8_um_filter_39_9</name>
    <dbReference type="NCBI Taxonomy" id="1974829"/>
    <lineage>
        <taxon>Bacteria</taxon>
        <taxon>Candidatus Roizmaniibacteriota</taxon>
    </lineage>
</organism>
<evidence type="ECO:0000313" key="18">
    <source>
        <dbReference type="EMBL" id="PIY68881.1"/>
    </source>
</evidence>
<evidence type="ECO:0000256" key="16">
    <source>
        <dbReference type="SAM" id="Phobius"/>
    </source>
</evidence>
<evidence type="ECO:0000256" key="1">
    <source>
        <dbReference type="ARBA" id="ARBA00001917"/>
    </source>
</evidence>
<evidence type="ECO:0000256" key="3">
    <source>
        <dbReference type="ARBA" id="ARBA00004725"/>
    </source>
</evidence>
<name>A0A2M7QCD2_9BACT</name>
<evidence type="ECO:0000259" key="17">
    <source>
        <dbReference type="SMART" id="SM00756"/>
    </source>
</evidence>
<keyword evidence="7 16" id="KW-0812">Transmembrane</keyword>
<evidence type="ECO:0000256" key="8">
    <source>
        <dbReference type="ARBA" id="ARBA00022719"/>
    </source>
</evidence>
<dbReference type="GO" id="GO:0005886">
    <property type="term" value="C:plasma membrane"/>
    <property type="evidence" value="ECO:0007669"/>
    <property type="project" value="TreeGrafter"/>
</dbReference>
<evidence type="ECO:0000313" key="19">
    <source>
        <dbReference type="Proteomes" id="UP000230108"/>
    </source>
</evidence>
<dbReference type="GO" id="GO:0009220">
    <property type="term" value="P:pyrimidine ribonucleotide biosynthetic process"/>
    <property type="evidence" value="ECO:0007669"/>
    <property type="project" value="UniProtKB-UniRule"/>
</dbReference>
<evidence type="ECO:0000256" key="12">
    <source>
        <dbReference type="ARBA" id="ARBA00023136"/>
    </source>
</evidence>
<accession>A0A2M7QCD2</accession>
<dbReference type="InterPro" id="IPR005719">
    <property type="entry name" value="Dihydroorotate_DH_2"/>
</dbReference>
<evidence type="ECO:0000256" key="11">
    <source>
        <dbReference type="ARBA" id="ARBA00023002"/>
    </source>
</evidence>
<keyword evidence="5" id="KW-0285">Flavoprotein</keyword>
<keyword evidence="8" id="KW-0874">Quinone</keyword>
<reference evidence="19" key="1">
    <citation type="submission" date="2017-09" db="EMBL/GenBank/DDBJ databases">
        <title>Depth-based differentiation of microbial function through sediment-hosted aquifers and enrichment of novel symbionts in the deep terrestrial subsurface.</title>
        <authorList>
            <person name="Probst A.J."/>
            <person name="Ladd B."/>
            <person name="Jarett J.K."/>
            <person name="Geller-Mcgrath D.E."/>
            <person name="Sieber C.M.K."/>
            <person name="Emerson J.B."/>
            <person name="Anantharaman K."/>
            <person name="Thomas B.C."/>
            <person name="Malmstrom R."/>
            <person name="Stieglmeier M."/>
            <person name="Klingl A."/>
            <person name="Woyke T."/>
            <person name="Ryan C.M."/>
            <person name="Banfield J.F."/>
        </authorList>
    </citation>
    <scope>NUCLEOTIDE SEQUENCE [LARGE SCALE GENOMIC DNA]</scope>
</reference>
<feature type="transmembrane region" description="Helical" evidence="16">
    <location>
        <begin position="51"/>
        <end position="75"/>
    </location>
</feature>
<dbReference type="InterPro" id="IPR038354">
    <property type="entry name" value="VKOR_sf"/>
</dbReference>
<keyword evidence="12 16" id="KW-0472">Membrane</keyword>
<dbReference type="GO" id="GO:0048038">
    <property type="term" value="F:quinone binding"/>
    <property type="evidence" value="ECO:0007669"/>
    <property type="project" value="UniProtKB-KW"/>
</dbReference>
<dbReference type="EC" id="1.3.5.2" evidence="15"/>
<dbReference type="EMBL" id="PFLF01000076">
    <property type="protein sequence ID" value="PIY68881.1"/>
    <property type="molecule type" value="Genomic_DNA"/>
</dbReference>
<evidence type="ECO:0000256" key="9">
    <source>
        <dbReference type="ARBA" id="ARBA00022975"/>
    </source>
</evidence>
<dbReference type="Gene3D" id="1.20.1440.130">
    <property type="entry name" value="VKOR domain"/>
    <property type="match status" value="1"/>
</dbReference>
<dbReference type="PANTHER" id="PTHR48109">
    <property type="entry name" value="DIHYDROOROTATE DEHYDROGENASE (QUINONE), MITOCHONDRIAL-RELATED"/>
    <property type="match status" value="1"/>
</dbReference>
<feature type="domain" description="Vitamin K epoxide reductase" evidence="17">
    <location>
        <begin position="1"/>
        <end position="136"/>
    </location>
</feature>
<gene>
    <name evidence="18" type="ORF">COY90_03570</name>
</gene>
<keyword evidence="13" id="KW-1015">Disulfide bond</keyword>
<evidence type="ECO:0000256" key="5">
    <source>
        <dbReference type="ARBA" id="ARBA00022630"/>
    </source>
</evidence>
<dbReference type="NCBIfam" id="NF003652">
    <property type="entry name" value="PRK05286.2-5"/>
    <property type="match status" value="1"/>
</dbReference>
<dbReference type="NCBIfam" id="TIGR01036">
    <property type="entry name" value="pyrD_sub2"/>
    <property type="match status" value="1"/>
</dbReference>
<dbReference type="SMART" id="SM00756">
    <property type="entry name" value="VKc"/>
    <property type="match status" value="1"/>
</dbReference>
<evidence type="ECO:0000256" key="13">
    <source>
        <dbReference type="ARBA" id="ARBA00023157"/>
    </source>
</evidence>
<dbReference type="PANTHER" id="PTHR48109:SF4">
    <property type="entry name" value="DIHYDROOROTATE DEHYDROGENASE (QUINONE), MITOCHONDRIAL"/>
    <property type="match status" value="1"/>
</dbReference>
<evidence type="ECO:0000256" key="15">
    <source>
        <dbReference type="NCBIfam" id="TIGR01036"/>
    </source>
</evidence>
<dbReference type="Proteomes" id="UP000230108">
    <property type="component" value="Unassembled WGS sequence"/>
</dbReference>
<comment type="similarity">
    <text evidence="4">Belongs to the VKOR family.</text>
</comment>